<dbReference type="Proteomes" id="UP000006190">
    <property type="component" value="Unassembled WGS sequence"/>
</dbReference>
<organism evidence="1 2">
    <name type="scientific">Facklamia languida CCUG 37842</name>
    <dbReference type="NCBI Taxonomy" id="883113"/>
    <lineage>
        <taxon>Bacteria</taxon>
        <taxon>Bacillati</taxon>
        <taxon>Bacillota</taxon>
        <taxon>Bacilli</taxon>
        <taxon>Lactobacillales</taxon>
        <taxon>Aerococcaceae</taxon>
        <taxon>Facklamia</taxon>
    </lineage>
</organism>
<comment type="caution">
    <text evidence="1">The sequence shown here is derived from an EMBL/GenBank/DDBJ whole genome shotgun (WGS) entry which is preliminary data.</text>
</comment>
<accession>H3NJG4</accession>
<dbReference type="HOGENOM" id="CLU_1616538_0_0_9"/>
<dbReference type="PATRIC" id="fig|883113.3.peg.997"/>
<keyword evidence="2" id="KW-1185">Reference proteome</keyword>
<dbReference type="RefSeq" id="WP_006309138.1">
    <property type="nucleotide sequence ID" value="NZ_JH601133.1"/>
</dbReference>
<dbReference type="OrthoDB" id="9909250at2"/>
<proteinExistence type="predicted"/>
<sequence>MKKYKIILPILLLALVLTRIIYVNRTQSGVTARLYAADEIITLQGDPYQLHSIRQLDEQETEQFQEEYASFLNPGEDFIFQVELEGPLSNTKEKHMGFGLIFNRQYRTLPIFSASEVDGDNYRLYFAFPKEAFKPGKNEWILSFSHFMMEDLQHVGFRGEWNHD</sequence>
<reference evidence="1 2" key="1">
    <citation type="submission" date="2012-01" db="EMBL/GenBank/DDBJ databases">
        <title>The Genome Sequence of Facklamia languida CCUG 37842.</title>
        <authorList>
            <consortium name="The Broad Institute Genome Sequencing Platform"/>
            <person name="Earl A."/>
            <person name="Ward D."/>
            <person name="Feldgarden M."/>
            <person name="Gevers D."/>
            <person name="Huys G."/>
            <person name="Young S.K."/>
            <person name="Zeng Q."/>
            <person name="Gargeya S."/>
            <person name="Fitzgerald M."/>
            <person name="Haas B."/>
            <person name="Abouelleil A."/>
            <person name="Alvarado L."/>
            <person name="Arachchi H.M."/>
            <person name="Berlin A."/>
            <person name="Chapman S.B."/>
            <person name="Gearin G."/>
            <person name="Goldberg J."/>
            <person name="Griggs A."/>
            <person name="Gujja S."/>
            <person name="Hansen M."/>
            <person name="Heiman D."/>
            <person name="Howarth C."/>
            <person name="Larimer J."/>
            <person name="Lui A."/>
            <person name="MacDonald P.J.P."/>
            <person name="McCowen C."/>
            <person name="Montmayeur A."/>
            <person name="Murphy C."/>
            <person name="Neiman D."/>
            <person name="Pearson M."/>
            <person name="Priest M."/>
            <person name="Roberts A."/>
            <person name="Saif S."/>
            <person name="Shea T."/>
            <person name="Sisk P."/>
            <person name="Stolte C."/>
            <person name="Sykes S."/>
            <person name="Wortman J."/>
            <person name="Nusbaum C."/>
            <person name="Birren B."/>
        </authorList>
    </citation>
    <scope>NUCLEOTIDE SEQUENCE [LARGE SCALE GENOMIC DNA]</scope>
    <source>
        <strain evidence="1 2">CCUG 37842</strain>
    </source>
</reference>
<name>H3NJG4_9LACT</name>
<evidence type="ECO:0000313" key="2">
    <source>
        <dbReference type="Proteomes" id="UP000006190"/>
    </source>
</evidence>
<dbReference type="AlphaFoldDB" id="H3NJG4"/>
<gene>
    <name evidence="1" type="ORF">HMPREF9708_01003</name>
</gene>
<evidence type="ECO:0000313" key="1">
    <source>
        <dbReference type="EMBL" id="EHR36777.1"/>
    </source>
</evidence>
<protein>
    <submittedName>
        <fullName evidence="1">Uncharacterized protein</fullName>
    </submittedName>
</protein>
<dbReference type="EMBL" id="AGEG01000013">
    <property type="protein sequence ID" value="EHR36777.1"/>
    <property type="molecule type" value="Genomic_DNA"/>
</dbReference>
<dbReference type="STRING" id="883113.HMPREF9708_01003"/>